<dbReference type="EMBL" id="CP024608">
    <property type="protein sequence ID" value="ATQ78820.1"/>
    <property type="molecule type" value="Genomic_DNA"/>
</dbReference>
<organism evidence="1 2">
    <name type="scientific">Massilia violaceinigra</name>
    <dbReference type="NCBI Taxonomy" id="2045208"/>
    <lineage>
        <taxon>Bacteria</taxon>
        <taxon>Pseudomonadati</taxon>
        <taxon>Pseudomonadota</taxon>
        <taxon>Betaproteobacteria</taxon>
        <taxon>Burkholderiales</taxon>
        <taxon>Oxalobacteraceae</taxon>
        <taxon>Telluria group</taxon>
        <taxon>Massilia</taxon>
    </lineage>
</organism>
<protein>
    <submittedName>
        <fullName evidence="1">Phosphate ABC transporter substrate-binding protein</fullName>
    </submittedName>
</protein>
<sequence length="72" mass="8669">MKRHARLIEAYGYNEYGLVDFPRKISGTSVSRVMIRNDNGCSRCFPHGYETVNSHLHNRQRCWKRQRKTQWK</sequence>
<gene>
    <name evidence="1" type="ORF">CR152_10855</name>
</gene>
<dbReference type="AlphaFoldDB" id="A0A2D2DV19"/>
<dbReference type="KEGG" id="mass:CR152_10855"/>
<reference evidence="1" key="1">
    <citation type="submission" date="2017-10" db="EMBL/GenBank/DDBJ databases">
        <title>Massilia psychrophilum sp. nov., a novel purple-pigmented bacterium isolated from Tianshan glacier, Xinjiang Municipality, China.</title>
        <authorList>
            <person name="Wang H."/>
        </authorList>
    </citation>
    <scope>NUCLEOTIDE SEQUENCE [LARGE SCALE GENOMIC DNA]</scope>
    <source>
        <strain evidence="1">B2</strain>
    </source>
</reference>
<evidence type="ECO:0000313" key="2">
    <source>
        <dbReference type="Proteomes" id="UP000229897"/>
    </source>
</evidence>
<name>A0A2D2DV19_9BURK</name>
<proteinExistence type="predicted"/>
<keyword evidence="2" id="KW-1185">Reference proteome</keyword>
<accession>A0A2D2DV19</accession>
<dbReference type="Proteomes" id="UP000229897">
    <property type="component" value="Chromosome"/>
</dbReference>
<evidence type="ECO:0000313" key="1">
    <source>
        <dbReference type="EMBL" id="ATQ78820.1"/>
    </source>
</evidence>